<gene>
    <name evidence="1" type="ORF">BDY19DRAFT_356347</name>
</gene>
<dbReference type="Proteomes" id="UP001055072">
    <property type="component" value="Unassembled WGS sequence"/>
</dbReference>
<dbReference type="EMBL" id="MU274924">
    <property type="protein sequence ID" value="KAI0086352.1"/>
    <property type="molecule type" value="Genomic_DNA"/>
</dbReference>
<reference evidence="1" key="1">
    <citation type="journal article" date="2021" name="Environ. Microbiol.">
        <title>Gene family expansions and transcriptome signatures uncover fungal adaptations to wood decay.</title>
        <authorList>
            <person name="Hage H."/>
            <person name="Miyauchi S."/>
            <person name="Viragh M."/>
            <person name="Drula E."/>
            <person name="Min B."/>
            <person name="Chaduli D."/>
            <person name="Navarro D."/>
            <person name="Favel A."/>
            <person name="Norest M."/>
            <person name="Lesage-Meessen L."/>
            <person name="Balint B."/>
            <person name="Merenyi Z."/>
            <person name="de Eugenio L."/>
            <person name="Morin E."/>
            <person name="Martinez A.T."/>
            <person name="Baldrian P."/>
            <person name="Stursova M."/>
            <person name="Martinez M.J."/>
            <person name="Novotny C."/>
            <person name="Magnuson J.K."/>
            <person name="Spatafora J.W."/>
            <person name="Maurice S."/>
            <person name="Pangilinan J."/>
            <person name="Andreopoulos W."/>
            <person name="LaButti K."/>
            <person name="Hundley H."/>
            <person name="Na H."/>
            <person name="Kuo A."/>
            <person name="Barry K."/>
            <person name="Lipzen A."/>
            <person name="Henrissat B."/>
            <person name="Riley R."/>
            <person name="Ahrendt S."/>
            <person name="Nagy L.G."/>
            <person name="Grigoriev I.V."/>
            <person name="Martin F."/>
            <person name="Rosso M.N."/>
        </authorList>
    </citation>
    <scope>NUCLEOTIDE SEQUENCE</scope>
    <source>
        <strain evidence="1">CBS 384.51</strain>
    </source>
</reference>
<organism evidence="1 2">
    <name type="scientific">Irpex rosettiformis</name>
    <dbReference type="NCBI Taxonomy" id="378272"/>
    <lineage>
        <taxon>Eukaryota</taxon>
        <taxon>Fungi</taxon>
        <taxon>Dikarya</taxon>
        <taxon>Basidiomycota</taxon>
        <taxon>Agaricomycotina</taxon>
        <taxon>Agaricomycetes</taxon>
        <taxon>Polyporales</taxon>
        <taxon>Irpicaceae</taxon>
        <taxon>Irpex</taxon>
    </lineage>
</organism>
<keyword evidence="2" id="KW-1185">Reference proteome</keyword>
<evidence type="ECO:0000313" key="1">
    <source>
        <dbReference type="EMBL" id="KAI0086352.1"/>
    </source>
</evidence>
<sequence length="572" mass="63418">MLVPPINVREFLQLLHKCKPPGSWAGPLAVANSGGPDSMCLLYLLSQAVRKHGNDGGVPTKIYSIHIDHGLQAANEDMKRKVSALAQSLEVKDIQCSIPWSTPPFPQRPHPGVAFEEIARNARSELLFQELNRWDLKHIAYGHHADDQVETVLMRMARGSGQLGAAGMRRARLWGMGTQDNSGLGFVGLAGMKKWILRPFLEIPKDRILATCEANKIDYVTDPSNYQPDATFRNYLRAQLASRAESLKNKPESHTGLDSSITPVAFSPNGGSSFSGNSSARTYLPVDHAIQKLQSLGGTDDLYEAVRRTNDAQCRVDFAVDSYLRVTWGFNQPIVSTFTFNPSLRHIADPVLRVALVRRILQFVSPHPWGSTAAEAHGSRTSLERIARQLWDTTTPPTQRKPFSAGAKVLWTPAFLVTDRIPIVSVNTKHASSKVSKIRRQIDNLQPGTAVWIAHRAPPSGHENHNIITHITGERLARGDGVISVLWDNRFVISLTMDSLVRSAPIHITLDSSIVIELGKRWLLPRITLRSGGRNVSLGHWREDSRDQRIKFVQAFSGVECFPARTLFPGAI</sequence>
<evidence type="ECO:0000313" key="2">
    <source>
        <dbReference type="Proteomes" id="UP001055072"/>
    </source>
</evidence>
<protein>
    <submittedName>
        <fullName evidence="1">PP-loop family-domain-containing protein</fullName>
    </submittedName>
</protein>
<name>A0ACB8TWA5_9APHY</name>
<proteinExistence type="predicted"/>
<comment type="caution">
    <text evidence="1">The sequence shown here is derived from an EMBL/GenBank/DDBJ whole genome shotgun (WGS) entry which is preliminary data.</text>
</comment>
<accession>A0ACB8TWA5</accession>